<evidence type="ECO:0000313" key="4">
    <source>
        <dbReference type="Proteomes" id="UP000664167"/>
    </source>
</evidence>
<feature type="transmembrane region" description="Helical" evidence="1">
    <location>
        <begin position="360"/>
        <end position="378"/>
    </location>
</feature>
<evidence type="ECO:0000313" key="3">
    <source>
        <dbReference type="EMBL" id="MBO0515497.1"/>
    </source>
</evidence>
<feature type="transmembrane region" description="Helical" evidence="1">
    <location>
        <begin position="271"/>
        <end position="288"/>
    </location>
</feature>
<feature type="transmembrane region" description="Helical" evidence="1">
    <location>
        <begin position="98"/>
        <end position="117"/>
    </location>
</feature>
<keyword evidence="4" id="KW-1185">Reference proteome</keyword>
<protein>
    <submittedName>
        <fullName evidence="3">Glycosyltransferase family 39 protein</fullName>
    </submittedName>
</protein>
<dbReference type="AlphaFoldDB" id="A0A939FBD6"/>
<name>A0A939FBD6_9ACTN</name>
<comment type="caution">
    <text evidence="3">The sequence shown here is derived from an EMBL/GenBank/DDBJ whole genome shotgun (WGS) entry which is preliminary data.</text>
</comment>
<keyword evidence="1" id="KW-1133">Transmembrane helix</keyword>
<evidence type="ECO:0000259" key="2">
    <source>
        <dbReference type="Pfam" id="PF13231"/>
    </source>
</evidence>
<dbReference type="Proteomes" id="UP000664167">
    <property type="component" value="Unassembled WGS sequence"/>
</dbReference>
<evidence type="ECO:0000256" key="1">
    <source>
        <dbReference type="SAM" id="Phobius"/>
    </source>
</evidence>
<organism evidence="3 4">
    <name type="scientific">Streptomyces beijiangensis</name>
    <dbReference type="NCBI Taxonomy" id="163361"/>
    <lineage>
        <taxon>Bacteria</taxon>
        <taxon>Bacillati</taxon>
        <taxon>Actinomycetota</taxon>
        <taxon>Actinomycetes</taxon>
        <taxon>Kitasatosporales</taxon>
        <taxon>Streptomycetaceae</taxon>
        <taxon>Streptomyces</taxon>
    </lineage>
</organism>
<feature type="domain" description="Glycosyltransferase RgtA/B/C/D-like" evidence="2">
    <location>
        <begin position="73"/>
        <end position="221"/>
    </location>
</feature>
<dbReference type="EMBL" id="JAFLRJ010000292">
    <property type="protein sequence ID" value="MBO0515497.1"/>
    <property type="molecule type" value="Genomic_DNA"/>
</dbReference>
<feature type="transmembrane region" description="Helical" evidence="1">
    <location>
        <begin position="294"/>
        <end position="314"/>
    </location>
</feature>
<accession>A0A939FBD6</accession>
<feature type="transmembrane region" description="Helical" evidence="1">
    <location>
        <begin position="124"/>
        <end position="141"/>
    </location>
</feature>
<feature type="transmembrane region" description="Helical" evidence="1">
    <location>
        <begin position="172"/>
        <end position="200"/>
    </location>
</feature>
<sequence>MRLLNSRKAWDAHRGGAVVALVAAIGLVGKMTLAATTGGPADVRFFRGFARAIDQVGPVRIYEHPMPRLPVFNHPPLAGWMLLGLSELSGRVADFGTLIRFPACLADFVSSILVFEIVRRRRSVRLAVVCAVGVTLSPVLIPTSGFHGNTDSVAVMFALFAAHLLADRKSPLAAGVFAALSISVKFVPVVALPALVIAAYRGGRRPFLRFCAGFGAVFLLVWGPVLVTAPLALKDKVLDYEGGPFRLWGLVRFAVWLGASEPVIGFLRGDGHFVVVLVCVAAGVWLAWRRPAELPAVTGLTLGLLLLLSTASGVQYLAWPVAGLFVVGLWEGLGYSLFVGALASWLYTVHRAVTWNSVELVVGAVGWLILALGIASGIRKVLGVQPLRTGFPRFSRFPRQAFEPQETVETRT</sequence>
<keyword evidence="1" id="KW-0812">Transmembrane</keyword>
<feature type="transmembrane region" description="Helical" evidence="1">
    <location>
        <begin position="321"/>
        <end position="348"/>
    </location>
</feature>
<reference evidence="3" key="1">
    <citation type="submission" date="2021-03" db="EMBL/GenBank/DDBJ databases">
        <title>Streptomyces poriferae sp. nov., a novel marine sponge-derived Actinobacteria species with anti-MRSA activity.</title>
        <authorList>
            <person name="Sandoval-Powers M."/>
            <person name="Kralova S."/>
            <person name="Nguyen G.-S."/>
            <person name="Fawwal D."/>
            <person name="Degnes K."/>
            <person name="Klinkenberg G."/>
            <person name="Sletta H."/>
            <person name="Wentzel A."/>
            <person name="Liles M.R."/>
        </authorList>
    </citation>
    <scope>NUCLEOTIDE SEQUENCE</scope>
    <source>
        <strain evidence="3">DSM 41794</strain>
    </source>
</reference>
<dbReference type="Pfam" id="PF13231">
    <property type="entry name" value="PMT_2"/>
    <property type="match status" value="1"/>
</dbReference>
<gene>
    <name evidence="3" type="ORF">J0695_27430</name>
</gene>
<proteinExistence type="predicted"/>
<dbReference type="RefSeq" id="WP_206966355.1">
    <property type="nucleotide sequence ID" value="NZ_BAAAJJ010000001.1"/>
</dbReference>
<keyword evidence="1" id="KW-0472">Membrane</keyword>
<dbReference type="InterPro" id="IPR038731">
    <property type="entry name" value="RgtA/B/C-like"/>
</dbReference>
<feature type="transmembrane region" description="Helical" evidence="1">
    <location>
        <begin position="207"/>
        <end position="233"/>
    </location>
</feature>